<gene>
    <name evidence="3" type="ORF">MNBD_ALPHA04-505</name>
</gene>
<sequence>MAKPKKKFVCQQCGAISHRWQGQCADCGEWNTLLEEAGDTVFAAKHN</sequence>
<feature type="non-terminal residue" evidence="3">
    <location>
        <position position="47"/>
    </location>
</feature>
<keyword evidence="1" id="KW-0479">Metal-binding</keyword>
<evidence type="ECO:0000259" key="2">
    <source>
        <dbReference type="Pfam" id="PF18073"/>
    </source>
</evidence>
<accession>A0A3B0REU6</accession>
<dbReference type="InterPro" id="IPR041166">
    <property type="entry name" value="Rubredoxin_2"/>
</dbReference>
<feature type="domain" description="LapB rubredoxin metal binding" evidence="2">
    <location>
        <begin position="8"/>
        <end position="33"/>
    </location>
</feature>
<proteinExistence type="predicted"/>
<dbReference type="GO" id="GO:0046872">
    <property type="term" value="F:metal ion binding"/>
    <property type="evidence" value="ECO:0007669"/>
    <property type="project" value="UniProtKB-KW"/>
</dbReference>
<reference evidence="3" key="1">
    <citation type="submission" date="2018-06" db="EMBL/GenBank/DDBJ databases">
        <authorList>
            <person name="Zhirakovskaya E."/>
        </authorList>
    </citation>
    <scope>NUCLEOTIDE SEQUENCE</scope>
</reference>
<organism evidence="3">
    <name type="scientific">hydrothermal vent metagenome</name>
    <dbReference type="NCBI Taxonomy" id="652676"/>
    <lineage>
        <taxon>unclassified sequences</taxon>
        <taxon>metagenomes</taxon>
        <taxon>ecological metagenomes</taxon>
    </lineage>
</organism>
<protein>
    <submittedName>
        <fullName evidence="3">DNA repair protein RadA</fullName>
    </submittedName>
</protein>
<dbReference type="Pfam" id="PF18073">
    <property type="entry name" value="Zn_ribbon_LapB"/>
    <property type="match status" value="1"/>
</dbReference>
<dbReference type="AlphaFoldDB" id="A0A3B0REU6"/>
<evidence type="ECO:0000313" key="3">
    <source>
        <dbReference type="EMBL" id="VAV87386.1"/>
    </source>
</evidence>
<dbReference type="EMBL" id="UOEF01000012">
    <property type="protein sequence ID" value="VAV87386.1"/>
    <property type="molecule type" value="Genomic_DNA"/>
</dbReference>
<evidence type="ECO:0000256" key="1">
    <source>
        <dbReference type="ARBA" id="ARBA00022723"/>
    </source>
</evidence>
<name>A0A3B0REU6_9ZZZZ</name>